<feature type="transmembrane region" description="Helical" evidence="7">
    <location>
        <begin position="309"/>
        <end position="327"/>
    </location>
</feature>
<evidence type="ECO:0000313" key="10">
    <source>
        <dbReference type="Proteomes" id="UP000054770"/>
    </source>
</evidence>
<evidence type="ECO:0000256" key="2">
    <source>
        <dbReference type="ARBA" id="ARBA00022448"/>
    </source>
</evidence>
<dbReference type="InterPro" id="IPR011701">
    <property type="entry name" value="MFS"/>
</dbReference>
<comment type="subcellular location">
    <subcellularLocation>
        <location evidence="1">Cell membrane</location>
        <topology evidence="1">Multi-pass membrane protein</topology>
    </subcellularLocation>
</comment>
<accession>A0A158EY65</accession>
<sequence>MSSPAVSAVRLRGDLFPWVLALATGLDYFDNAIFSFFASYIAGGVNASPDELVWSSSAYAVAAVLGILQQQWWVERLGHRRYIAGCLLLYAAGAAMSALSDSSWQLMFTRGFQGYFIGPMMGACRILIQSSFAPQQRASALRSFLAMIILSSALAPLAGGFLIAHFDWRAIFFCTAPAGVAFAVFAFFVLPDSGNVVRETRGESNFWPYLLFAFAQGALQIVMQQVRFQLFTTSPLLILLTVAGIGALAWFVWHQWHHPAPLVRLHALRERTFQVGLLLYMFYYYESTGFSYLISRFLEQGLSYPVENAGRLVGVCSLISGTALFAYFRYAKLLPRKKWIIVPGFAIAALVAWMMTRMSPAVGQSALILPMLLRGLLLLFIVLPVANLTFRIFAIEEFTHGYRLKNIVRQVTISFATASVIIVEQHRQALHQLRLAEWANPYNPVFQRTIEALANGFAAAGRSAAEAHSLAIVGVSRMVAQQADFLASLDGFYFLMGVALVGGIFACWQKQID</sequence>
<feature type="transmembrane region" description="Helical" evidence="7">
    <location>
        <begin position="82"/>
        <end position="100"/>
    </location>
</feature>
<proteinExistence type="predicted"/>
<dbReference type="SUPFAM" id="SSF103473">
    <property type="entry name" value="MFS general substrate transporter"/>
    <property type="match status" value="1"/>
</dbReference>
<feature type="transmembrane region" description="Helical" evidence="7">
    <location>
        <begin position="140"/>
        <end position="164"/>
    </location>
</feature>
<feature type="transmembrane region" description="Helical" evidence="7">
    <location>
        <begin position="15"/>
        <end position="40"/>
    </location>
</feature>
<dbReference type="Pfam" id="PF07690">
    <property type="entry name" value="MFS_1"/>
    <property type="match status" value="1"/>
</dbReference>
<dbReference type="GO" id="GO:0005886">
    <property type="term" value="C:plasma membrane"/>
    <property type="evidence" value="ECO:0007669"/>
    <property type="project" value="UniProtKB-SubCell"/>
</dbReference>
<keyword evidence="6 7" id="KW-0472">Membrane</keyword>
<feature type="transmembrane region" description="Helical" evidence="7">
    <location>
        <begin position="206"/>
        <end position="223"/>
    </location>
</feature>
<dbReference type="AlphaFoldDB" id="A0A158EY65"/>
<evidence type="ECO:0000313" key="9">
    <source>
        <dbReference type="EMBL" id="SAL12099.1"/>
    </source>
</evidence>
<evidence type="ECO:0000256" key="5">
    <source>
        <dbReference type="ARBA" id="ARBA00022989"/>
    </source>
</evidence>
<feature type="transmembrane region" description="Helical" evidence="7">
    <location>
        <begin position="339"/>
        <end position="356"/>
    </location>
</feature>
<protein>
    <submittedName>
        <fullName evidence="9">Major facilitator transporter</fullName>
    </submittedName>
</protein>
<feature type="domain" description="Major facilitator superfamily (MFS) profile" evidence="8">
    <location>
        <begin position="16"/>
        <end position="513"/>
    </location>
</feature>
<dbReference type="OrthoDB" id="8581632at2"/>
<feature type="transmembrane region" description="Helical" evidence="7">
    <location>
        <begin position="491"/>
        <end position="508"/>
    </location>
</feature>
<keyword evidence="5 7" id="KW-1133">Transmembrane helix</keyword>
<dbReference type="PANTHER" id="PTHR42718:SF46">
    <property type="entry name" value="BLR6921 PROTEIN"/>
    <property type="match status" value="1"/>
</dbReference>
<dbReference type="RefSeq" id="WP_087642381.1">
    <property type="nucleotide sequence ID" value="NZ_FCON02000001.1"/>
</dbReference>
<dbReference type="EMBL" id="FCON02000001">
    <property type="protein sequence ID" value="SAL12099.1"/>
    <property type="molecule type" value="Genomic_DNA"/>
</dbReference>
<dbReference type="Proteomes" id="UP000054770">
    <property type="component" value="Unassembled WGS sequence"/>
</dbReference>
<evidence type="ECO:0000256" key="1">
    <source>
        <dbReference type="ARBA" id="ARBA00004651"/>
    </source>
</evidence>
<organism evidence="9 10">
    <name type="scientific">Caballeronia choica</name>
    <dbReference type="NCBI Taxonomy" id="326476"/>
    <lineage>
        <taxon>Bacteria</taxon>
        <taxon>Pseudomonadati</taxon>
        <taxon>Pseudomonadota</taxon>
        <taxon>Betaproteobacteria</taxon>
        <taxon>Burkholderiales</taxon>
        <taxon>Burkholderiaceae</taxon>
        <taxon>Caballeronia</taxon>
    </lineage>
</organism>
<dbReference type="InterPro" id="IPR036259">
    <property type="entry name" value="MFS_trans_sf"/>
</dbReference>
<feature type="transmembrane region" description="Helical" evidence="7">
    <location>
        <begin position="112"/>
        <end position="128"/>
    </location>
</feature>
<dbReference type="GO" id="GO:0022857">
    <property type="term" value="F:transmembrane transporter activity"/>
    <property type="evidence" value="ECO:0007669"/>
    <property type="project" value="InterPro"/>
</dbReference>
<dbReference type="PANTHER" id="PTHR42718">
    <property type="entry name" value="MAJOR FACILITATOR SUPERFAMILY MULTIDRUG TRANSPORTER MFSC"/>
    <property type="match status" value="1"/>
</dbReference>
<keyword evidence="3" id="KW-1003">Cell membrane</keyword>
<evidence type="ECO:0000256" key="7">
    <source>
        <dbReference type="SAM" id="Phobius"/>
    </source>
</evidence>
<feature type="transmembrane region" description="Helical" evidence="7">
    <location>
        <begin position="376"/>
        <end position="394"/>
    </location>
</feature>
<keyword evidence="10" id="KW-1185">Reference proteome</keyword>
<keyword evidence="4 7" id="KW-0812">Transmembrane</keyword>
<comment type="caution">
    <text evidence="9">The sequence shown here is derived from an EMBL/GenBank/DDBJ whole genome shotgun (WGS) entry which is preliminary data.</text>
</comment>
<evidence type="ECO:0000256" key="4">
    <source>
        <dbReference type="ARBA" id="ARBA00022692"/>
    </source>
</evidence>
<evidence type="ECO:0000259" key="8">
    <source>
        <dbReference type="PROSITE" id="PS50850"/>
    </source>
</evidence>
<dbReference type="PROSITE" id="PS50850">
    <property type="entry name" value="MFS"/>
    <property type="match status" value="1"/>
</dbReference>
<dbReference type="InterPro" id="IPR020846">
    <property type="entry name" value="MFS_dom"/>
</dbReference>
<feature type="transmembrane region" description="Helical" evidence="7">
    <location>
        <begin position="170"/>
        <end position="190"/>
    </location>
</feature>
<reference evidence="9" key="1">
    <citation type="submission" date="2016-01" db="EMBL/GenBank/DDBJ databases">
        <authorList>
            <person name="Peeters C."/>
        </authorList>
    </citation>
    <scope>NUCLEOTIDE SEQUENCE [LARGE SCALE GENOMIC DNA]</scope>
    <source>
        <strain evidence="9">LMG 22940</strain>
    </source>
</reference>
<keyword evidence="2" id="KW-0813">Transport</keyword>
<gene>
    <name evidence="9" type="ORF">AWB68_00077</name>
</gene>
<name>A0A158EY65_9BURK</name>
<feature type="transmembrane region" description="Helical" evidence="7">
    <location>
        <begin position="235"/>
        <end position="253"/>
    </location>
</feature>
<evidence type="ECO:0000256" key="6">
    <source>
        <dbReference type="ARBA" id="ARBA00023136"/>
    </source>
</evidence>
<feature type="transmembrane region" description="Helical" evidence="7">
    <location>
        <begin position="273"/>
        <end position="294"/>
    </location>
</feature>
<dbReference type="Gene3D" id="1.20.1250.20">
    <property type="entry name" value="MFS general substrate transporter like domains"/>
    <property type="match status" value="1"/>
</dbReference>
<evidence type="ECO:0000256" key="3">
    <source>
        <dbReference type="ARBA" id="ARBA00022475"/>
    </source>
</evidence>